<dbReference type="GO" id="GO:0016973">
    <property type="term" value="P:poly(A)+ mRNA export from nucleus"/>
    <property type="evidence" value="ECO:0007669"/>
    <property type="project" value="TreeGrafter"/>
</dbReference>
<keyword evidence="5" id="KW-0653">Protein transport</keyword>
<dbReference type="FunFam" id="1.20.58.1380:FF:000005">
    <property type="entry name" value="Nuclear pore complex protein NUP133"/>
    <property type="match status" value="1"/>
</dbReference>
<evidence type="ECO:0008006" key="13">
    <source>
        <dbReference type="Google" id="ProtNLM"/>
    </source>
</evidence>
<evidence type="ECO:0000256" key="7">
    <source>
        <dbReference type="ARBA" id="ARBA00023242"/>
    </source>
</evidence>
<dbReference type="InterPro" id="IPR037624">
    <property type="entry name" value="Nup133-like"/>
</dbReference>
<dbReference type="Gene3D" id="1.20.58.1380">
    <property type="match status" value="1"/>
</dbReference>
<evidence type="ECO:0000259" key="10">
    <source>
        <dbReference type="Pfam" id="PF08801"/>
    </source>
</evidence>
<evidence type="ECO:0000313" key="12">
    <source>
        <dbReference type="Proteomes" id="UP000489600"/>
    </source>
</evidence>
<evidence type="ECO:0000256" key="1">
    <source>
        <dbReference type="ARBA" id="ARBA00004259"/>
    </source>
</evidence>
<dbReference type="EMBL" id="CABITT030000003">
    <property type="protein sequence ID" value="VVA98338.1"/>
    <property type="molecule type" value="Genomic_DNA"/>
</dbReference>
<protein>
    <recommendedName>
        <fullName evidence="13">Nucleoporin Nup133/Nup155-like N-terminal domain-containing protein</fullName>
    </recommendedName>
</protein>
<dbReference type="PANTHER" id="PTHR13405:SF11">
    <property type="entry name" value="NUCLEAR PORE COMPLEX PROTEIN NUP133"/>
    <property type="match status" value="1"/>
</dbReference>
<evidence type="ECO:0000256" key="8">
    <source>
        <dbReference type="SAM" id="MobiDB-lite"/>
    </source>
</evidence>
<feature type="domain" description="Nucleoporin Nup133/Nup155-like C-terminal" evidence="9">
    <location>
        <begin position="1000"/>
        <end position="1132"/>
    </location>
</feature>
<evidence type="ECO:0000256" key="2">
    <source>
        <dbReference type="ARBA" id="ARBA00005569"/>
    </source>
</evidence>
<feature type="region of interest" description="Disordered" evidence="8">
    <location>
        <begin position="538"/>
        <end position="559"/>
    </location>
</feature>
<accession>A0A565B9K9</accession>
<feature type="region of interest" description="Disordered" evidence="8">
    <location>
        <begin position="222"/>
        <end position="244"/>
    </location>
</feature>
<dbReference type="GO" id="GO:0017056">
    <property type="term" value="F:structural constituent of nuclear pore"/>
    <property type="evidence" value="ECO:0007669"/>
    <property type="project" value="InterPro"/>
</dbReference>
<comment type="caution">
    <text evidence="11">The sequence shown here is derived from an EMBL/GenBank/DDBJ whole genome shotgun (WGS) entry which is preliminary data.</text>
</comment>
<evidence type="ECO:0000256" key="6">
    <source>
        <dbReference type="ARBA" id="ARBA00023010"/>
    </source>
</evidence>
<keyword evidence="12" id="KW-1185">Reference proteome</keyword>
<proteinExistence type="inferred from homology"/>
<dbReference type="Pfam" id="PF08801">
    <property type="entry name" value="Nucleoporin_N"/>
    <property type="match status" value="1"/>
</dbReference>
<evidence type="ECO:0000256" key="3">
    <source>
        <dbReference type="ARBA" id="ARBA00022448"/>
    </source>
</evidence>
<sequence length="1296" mass="146122">MNMFSPLTKRANQSSRNDRTPRPRVAPPDSPVTPATNNRRELAHRDSFISDRPSTGTPSPWAPRLSVLARASPGEKGDDTDQLKPVFVGEFPQLVRDEQSCFSTKNSHPGYVCVSGGMDKETCLSWFITASKLFVWSHLTTLPSRRCVVLDIPLANENPASASQDGRSWLVSVVPWDTSAGAATRAARSRSPVGIVMCNRKTRAVVYWPDIFSGQEAAPVTNLGSSDEKSSSFSKPQSNGMRSTRAGFSDLNSLITTPVGTIERLCIAIVCSSNGELWQFTCSPTDVKSNHVHLNVISSSISEGYPRSLIWRFSQGLARESCWQFFLLTDCDIQCFTIEPYPALTISKVWRHEIVGTDGDSGIKKDIASQKQIWPLDLQVDDQGNVITVLVATICMDRASSSSYTQYSLLTLQHRSEMRFPDGREERVLEKQAPIQVIIPKARVEDKDFLFSMKLRIGGRPPGSAIILSGDGTATVCYCHGNSTRLYKFDLPFDAGKVLDASVLSPTDEHEYGAWTVLTEKAGVWAIPEKAVVLGGVEPPERSLSRKGSSNERLRDETRGTPYGIARTARWENSDLRNSGDKGNPKMGFARQTAHEEESEALLGQLFEDFLLSGRVDGSLEKLSQSGAFDRDGETNVFTRKSKSIVDTLAKHWTTTRGAEIVAMTVISAQLVEKQQKHENFLHFLALSKCHEELCSKQRHSLQIILENGEKLAAMIQLRELQNLINQRRSARFGSPHPGSEDQVSCALWDLIQFVGERARRNTVLLMDRDNSEVFYSKVSELEEVFHCLNRQLEYIIGAEQPLGIQVQKACELSNACATILQTAFDYKNEHQMWYPPLEGLIPWHSQPVVCDGLWCIASFMLRLLTEASRIDISAKSDVYMHLEVLNEVLLEACASSTTAKLEREEENKGLLDEYWTRRDTIFDCLYQQAKEFMEADFQGVNERTEKTDEDIFRNRCSNLLSVAKRHAGYKIMWRICYDLNDTGLLRNLMHEGVGPQGGFSYFVFQQLYTMKQFTKLLRLGEEFQDELLIFLKRHSDLLWLHQVFLHQFSSASDTLHALALAQDEESMTTTEERTVPEPEDIQPTFADRKRFLNLSKIAYVADKDADSESKVKRIEADLKLLKLQEELTKALPRSRLVPPEELIEICLGIKGRWAAIKAFEVFAWTSCTFRENHKSLLEKCWRNAANQDEWEELHQASNNEGWSDKEILQNLRNTALFQASKRCYGPTRVNTFDGEFTQVLPLRRENLEDSTSSVEDVLMIHKDFAEAGKLMLTAIMLGCVEEEGIVAEDHSSPME</sequence>
<dbReference type="Proteomes" id="UP000489600">
    <property type="component" value="Unassembled WGS sequence"/>
</dbReference>
<feature type="region of interest" description="Disordered" evidence="8">
    <location>
        <begin position="1"/>
        <end position="64"/>
    </location>
</feature>
<evidence type="ECO:0000313" key="11">
    <source>
        <dbReference type="EMBL" id="VVA98338.1"/>
    </source>
</evidence>
<comment type="subcellular location">
    <subcellularLocation>
        <location evidence="1">Nucleus envelope</location>
    </subcellularLocation>
</comment>
<dbReference type="SUPFAM" id="SSF117289">
    <property type="entry name" value="Nucleoporin domain"/>
    <property type="match status" value="1"/>
</dbReference>
<organism evidence="11 12">
    <name type="scientific">Arabis nemorensis</name>
    <dbReference type="NCBI Taxonomy" id="586526"/>
    <lineage>
        <taxon>Eukaryota</taxon>
        <taxon>Viridiplantae</taxon>
        <taxon>Streptophyta</taxon>
        <taxon>Embryophyta</taxon>
        <taxon>Tracheophyta</taxon>
        <taxon>Spermatophyta</taxon>
        <taxon>Magnoliopsida</taxon>
        <taxon>eudicotyledons</taxon>
        <taxon>Gunneridae</taxon>
        <taxon>Pentapetalae</taxon>
        <taxon>rosids</taxon>
        <taxon>malvids</taxon>
        <taxon>Brassicales</taxon>
        <taxon>Brassicaceae</taxon>
        <taxon>Arabideae</taxon>
        <taxon>Arabis</taxon>
    </lineage>
</organism>
<evidence type="ECO:0000256" key="4">
    <source>
        <dbReference type="ARBA" id="ARBA00022816"/>
    </source>
</evidence>
<dbReference type="InterPro" id="IPR015943">
    <property type="entry name" value="WD40/YVTN_repeat-like_dom_sf"/>
</dbReference>
<keyword evidence="7" id="KW-0539">Nucleus</keyword>
<dbReference type="InterPro" id="IPR007187">
    <property type="entry name" value="Nucleoporin_Nup133/Nup155_C"/>
</dbReference>
<dbReference type="GO" id="GO:0000972">
    <property type="term" value="P:transcription-dependent tethering of RNA polymerase II gene DNA at nuclear periphery"/>
    <property type="evidence" value="ECO:0007669"/>
    <property type="project" value="TreeGrafter"/>
</dbReference>
<keyword evidence="3" id="KW-0813">Transport</keyword>
<feature type="compositionally biased region" description="Basic and acidic residues" evidence="8">
    <location>
        <begin position="539"/>
        <end position="559"/>
    </location>
</feature>
<dbReference type="InterPro" id="IPR014908">
    <property type="entry name" value="Nucleoporin_Nup133/Nup155_N"/>
</dbReference>
<evidence type="ECO:0000256" key="5">
    <source>
        <dbReference type="ARBA" id="ARBA00022927"/>
    </source>
</evidence>
<name>A0A565B9K9_9BRAS</name>
<dbReference type="GO" id="GO:0006606">
    <property type="term" value="P:protein import into nucleus"/>
    <property type="evidence" value="ECO:0007669"/>
    <property type="project" value="TreeGrafter"/>
</dbReference>
<comment type="similarity">
    <text evidence="2">Belongs to the nucleoporin Nup133 family.</text>
</comment>
<dbReference type="Gene3D" id="2.130.10.10">
    <property type="entry name" value="YVTN repeat-like/Quinoprotein amine dehydrogenase"/>
    <property type="match status" value="1"/>
</dbReference>
<keyword evidence="6" id="KW-0811">Translocation</keyword>
<feature type="compositionally biased region" description="Basic and acidic residues" evidence="8">
    <location>
        <begin position="38"/>
        <end position="49"/>
    </location>
</feature>
<evidence type="ECO:0000259" key="9">
    <source>
        <dbReference type="Pfam" id="PF03177"/>
    </source>
</evidence>
<gene>
    <name evidence="11" type="ORF">ANE_LOCUS8783</name>
</gene>
<dbReference type="PANTHER" id="PTHR13405">
    <property type="entry name" value="NUCLEAR PORE COMPLEX PROTEIN NUP133"/>
    <property type="match status" value="1"/>
</dbReference>
<reference evidence="11" key="1">
    <citation type="submission" date="2019-07" db="EMBL/GenBank/DDBJ databases">
        <authorList>
            <person name="Dittberner H."/>
        </authorList>
    </citation>
    <scope>NUCLEOTIDE SEQUENCE [LARGE SCALE GENOMIC DNA]</scope>
</reference>
<keyword evidence="4" id="KW-0509">mRNA transport</keyword>
<dbReference type="OrthoDB" id="103454at2759"/>
<feature type="domain" description="Nucleoporin Nup133/Nup155-like N-terminal" evidence="10">
    <location>
        <begin position="79"/>
        <end position="525"/>
    </location>
</feature>
<dbReference type="Pfam" id="PF03177">
    <property type="entry name" value="Nucleoporin_C"/>
    <property type="match status" value="1"/>
</dbReference>
<dbReference type="GO" id="GO:0031080">
    <property type="term" value="C:nuclear pore outer ring"/>
    <property type="evidence" value="ECO:0007669"/>
    <property type="project" value="TreeGrafter"/>
</dbReference>